<feature type="transmembrane region" description="Helical" evidence="2">
    <location>
        <begin position="132"/>
        <end position="151"/>
    </location>
</feature>
<sequence length="345" mass="37340">MSFRDNLQHLRATRNMTQEQLAMLLGVSRQSVTKWEAEKSYPEMDKLLKLCQIFECSLDDLVQGDLTGRSPDPAAATVPAGPPTDVCGYDEHQRMMAWKVPTGIAAILVGIAVGLFFEGAVDLAPAGARDGLFVIIILAGILGGLAFLVPAGMEHAAFQRAHPYVEDFYTDDDRAVARKSFSAGLIGGIALIFVGIGFLLVLGEDRALENVALFFLMFFIALGVWNIVHYGMLLGRTNVAEYNRSVGENLEVEDIVRASLDDARREALLEAKKRDEKVGAVCAVIMILATIVGLALLFAPVFASPDPSAFDPIGTSAMWFWVAWPVGGMVCGIVVVLMRAFGKGE</sequence>
<proteinExistence type="predicted"/>
<accession>A0A921GER0</accession>
<keyword evidence="2" id="KW-0472">Membrane</keyword>
<dbReference type="EMBL" id="DYWQ01000094">
    <property type="protein sequence ID" value="HJF45420.1"/>
    <property type="molecule type" value="Genomic_DNA"/>
</dbReference>
<dbReference type="RefSeq" id="WP_274959194.1">
    <property type="nucleotide sequence ID" value="NZ_DYWQ01000094.1"/>
</dbReference>
<dbReference type="PROSITE" id="PS50943">
    <property type="entry name" value="HTH_CROC1"/>
    <property type="match status" value="1"/>
</dbReference>
<keyword evidence="2" id="KW-0812">Transmembrane</keyword>
<dbReference type="SUPFAM" id="SSF47413">
    <property type="entry name" value="lambda repressor-like DNA-binding domains"/>
    <property type="match status" value="1"/>
</dbReference>
<keyword evidence="2" id="KW-1133">Transmembrane helix</keyword>
<evidence type="ECO:0000259" key="3">
    <source>
        <dbReference type="PROSITE" id="PS50943"/>
    </source>
</evidence>
<dbReference type="Proteomes" id="UP000697330">
    <property type="component" value="Unassembled WGS sequence"/>
</dbReference>
<dbReference type="Gene3D" id="1.10.260.40">
    <property type="entry name" value="lambda repressor-like DNA-binding domains"/>
    <property type="match status" value="1"/>
</dbReference>
<dbReference type="CDD" id="cd00093">
    <property type="entry name" value="HTH_XRE"/>
    <property type="match status" value="1"/>
</dbReference>
<evidence type="ECO:0000313" key="5">
    <source>
        <dbReference type="Proteomes" id="UP000697330"/>
    </source>
</evidence>
<evidence type="ECO:0000256" key="1">
    <source>
        <dbReference type="ARBA" id="ARBA00023125"/>
    </source>
</evidence>
<feature type="domain" description="HTH cro/C1-type" evidence="3">
    <location>
        <begin position="7"/>
        <end position="61"/>
    </location>
</feature>
<comment type="caution">
    <text evidence="4">The sequence shown here is derived from an EMBL/GenBank/DDBJ whole genome shotgun (WGS) entry which is preliminary data.</text>
</comment>
<name>A0A921GER0_9ACTN</name>
<feature type="transmembrane region" description="Helical" evidence="2">
    <location>
        <begin position="278"/>
        <end position="299"/>
    </location>
</feature>
<dbReference type="PANTHER" id="PTHR46558:SF4">
    <property type="entry name" value="DNA-BIDING PHAGE PROTEIN"/>
    <property type="match status" value="1"/>
</dbReference>
<dbReference type="Pfam" id="PF01381">
    <property type="entry name" value="HTH_3"/>
    <property type="match status" value="1"/>
</dbReference>
<keyword evidence="1" id="KW-0238">DNA-binding</keyword>
<feature type="transmembrane region" description="Helical" evidence="2">
    <location>
        <begin position="207"/>
        <end position="228"/>
    </location>
</feature>
<reference evidence="4" key="2">
    <citation type="submission" date="2021-09" db="EMBL/GenBank/DDBJ databases">
        <authorList>
            <person name="Gilroy R."/>
        </authorList>
    </citation>
    <scope>NUCLEOTIDE SEQUENCE</scope>
    <source>
        <strain evidence="4">CHK124-7917</strain>
    </source>
</reference>
<organism evidence="4 5">
    <name type="scientific">Thermophilibacter provencensis</name>
    <dbReference type="NCBI Taxonomy" id="1852386"/>
    <lineage>
        <taxon>Bacteria</taxon>
        <taxon>Bacillati</taxon>
        <taxon>Actinomycetota</taxon>
        <taxon>Coriobacteriia</taxon>
        <taxon>Coriobacteriales</taxon>
        <taxon>Atopobiaceae</taxon>
        <taxon>Thermophilibacter</taxon>
    </lineage>
</organism>
<dbReference type="GO" id="GO:0003677">
    <property type="term" value="F:DNA binding"/>
    <property type="evidence" value="ECO:0007669"/>
    <property type="project" value="UniProtKB-KW"/>
</dbReference>
<dbReference type="SMART" id="SM00530">
    <property type="entry name" value="HTH_XRE"/>
    <property type="match status" value="1"/>
</dbReference>
<reference evidence="4" key="1">
    <citation type="journal article" date="2021" name="PeerJ">
        <title>Extensive microbial diversity within the chicken gut microbiome revealed by metagenomics and culture.</title>
        <authorList>
            <person name="Gilroy R."/>
            <person name="Ravi A."/>
            <person name="Getino M."/>
            <person name="Pursley I."/>
            <person name="Horton D.L."/>
            <person name="Alikhan N.F."/>
            <person name="Baker D."/>
            <person name="Gharbi K."/>
            <person name="Hall N."/>
            <person name="Watson M."/>
            <person name="Adriaenssens E.M."/>
            <person name="Foster-Nyarko E."/>
            <person name="Jarju S."/>
            <person name="Secka A."/>
            <person name="Antonio M."/>
            <person name="Oren A."/>
            <person name="Chaudhuri R.R."/>
            <person name="La Ragione R."/>
            <person name="Hildebrand F."/>
            <person name="Pallen M.J."/>
        </authorList>
    </citation>
    <scope>NUCLEOTIDE SEQUENCE</scope>
    <source>
        <strain evidence="4">CHK124-7917</strain>
    </source>
</reference>
<feature type="transmembrane region" description="Helical" evidence="2">
    <location>
        <begin position="319"/>
        <end position="341"/>
    </location>
</feature>
<evidence type="ECO:0000313" key="4">
    <source>
        <dbReference type="EMBL" id="HJF45420.1"/>
    </source>
</evidence>
<dbReference type="PANTHER" id="PTHR46558">
    <property type="entry name" value="TRACRIPTIONAL REGULATORY PROTEIN-RELATED-RELATED"/>
    <property type="match status" value="1"/>
</dbReference>
<dbReference type="InterPro" id="IPR010982">
    <property type="entry name" value="Lambda_DNA-bd_dom_sf"/>
</dbReference>
<feature type="transmembrane region" description="Helical" evidence="2">
    <location>
        <begin position="181"/>
        <end position="201"/>
    </location>
</feature>
<dbReference type="InterPro" id="IPR001387">
    <property type="entry name" value="Cro/C1-type_HTH"/>
</dbReference>
<dbReference type="AlphaFoldDB" id="A0A921GER0"/>
<protein>
    <submittedName>
        <fullName evidence="4">Helix-turn-helix domain-containing protein</fullName>
    </submittedName>
</protein>
<evidence type="ECO:0000256" key="2">
    <source>
        <dbReference type="SAM" id="Phobius"/>
    </source>
</evidence>
<gene>
    <name evidence="4" type="ORF">K8U72_06510</name>
</gene>
<feature type="transmembrane region" description="Helical" evidence="2">
    <location>
        <begin position="100"/>
        <end position="120"/>
    </location>
</feature>